<dbReference type="HOGENOM" id="CLU_2287169_0_0_9"/>
<reference evidence="1 2" key="1">
    <citation type="submission" date="2013-02" db="EMBL/GenBank/DDBJ databases">
        <title>The Genome Sequence of Enterococcus pallens BAA-351.</title>
        <authorList>
            <consortium name="The Broad Institute Genome Sequencing Platform"/>
            <consortium name="The Broad Institute Genome Sequencing Center for Infectious Disease"/>
            <person name="Earl A.M."/>
            <person name="Gilmore M.S."/>
            <person name="Lebreton F."/>
            <person name="Walker B."/>
            <person name="Young S.K."/>
            <person name="Zeng Q."/>
            <person name="Gargeya S."/>
            <person name="Fitzgerald M."/>
            <person name="Haas B."/>
            <person name="Abouelleil A."/>
            <person name="Alvarado L."/>
            <person name="Arachchi H.M."/>
            <person name="Berlin A.M."/>
            <person name="Chapman S.B."/>
            <person name="Dewar J."/>
            <person name="Goldberg J."/>
            <person name="Griggs A."/>
            <person name="Gujja S."/>
            <person name="Hansen M."/>
            <person name="Howarth C."/>
            <person name="Imamovic A."/>
            <person name="Larimer J."/>
            <person name="McCowan C."/>
            <person name="Murphy C."/>
            <person name="Neiman D."/>
            <person name="Pearson M."/>
            <person name="Priest M."/>
            <person name="Roberts A."/>
            <person name="Saif S."/>
            <person name="Shea T."/>
            <person name="Sisk P."/>
            <person name="Sykes S."/>
            <person name="Wortman J."/>
            <person name="Nusbaum C."/>
            <person name="Birren B."/>
        </authorList>
    </citation>
    <scope>NUCLEOTIDE SEQUENCE [LARGE SCALE GENOMIC DNA]</scope>
    <source>
        <strain evidence="1 2">ATCC BAA-351</strain>
    </source>
</reference>
<proteinExistence type="predicted"/>
<dbReference type="RefSeq" id="WP_010758968.1">
    <property type="nucleotide sequence ID" value="NZ_ASWD01000005.1"/>
</dbReference>
<gene>
    <name evidence="1" type="ORF">UAU_04023</name>
</gene>
<protein>
    <submittedName>
        <fullName evidence="1">Uncharacterized protein</fullName>
    </submittedName>
</protein>
<dbReference type="PATRIC" id="fig|1158607.3.peg.4003"/>
<dbReference type="AlphaFoldDB" id="R2SPW9"/>
<comment type="caution">
    <text evidence="1">The sequence shown here is derived from an EMBL/GenBank/DDBJ whole genome shotgun (WGS) entry which is preliminary data.</text>
</comment>
<accession>R2SPW9</accession>
<evidence type="ECO:0000313" key="2">
    <source>
        <dbReference type="Proteomes" id="UP000013782"/>
    </source>
</evidence>
<sequence>MKLFHKLQSKKYIDDMPYWFAKKGQPYSVPLSTAIKANGRSYDSSYRYHKDGKTMFVITTIKNYYIDFPYHKALFFELSPMEIHLSGKPVEYMVEDFFKPD</sequence>
<keyword evidence="2" id="KW-1185">Reference proteome</keyword>
<organism evidence="1 2">
    <name type="scientific">Enterococcus pallens ATCC BAA-351</name>
    <dbReference type="NCBI Taxonomy" id="1158607"/>
    <lineage>
        <taxon>Bacteria</taxon>
        <taxon>Bacillati</taxon>
        <taxon>Bacillota</taxon>
        <taxon>Bacilli</taxon>
        <taxon>Lactobacillales</taxon>
        <taxon>Enterococcaceae</taxon>
        <taxon>Enterococcus</taxon>
    </lineage>
</organism>
<dbReference type="Proteomes" id="UP000013782">
    <property type="component" value="Unassembled WGS sequence"/>
</dbReference>
<dbReference type="EMBL" id="AJAQ01000036">
    <property type="protein sequence ID" value="EOH90194.1"/>
    <property type="molecule type" value="Genomic_DNA"/>
</dbReference>
<evidence type="ECO:0000313" key="1">
    <source>
        <dbReference type="EMBL" id="EOH90194.1"/>
    </source>
</evidence>
<name>R2SPW9_9ENTE</name>